<gene>
    <name evidence="1" type="ORF">GCM10009727_90810</name>
</gene>
<accession>A0ABN3AHW1</accession>
<sequence length="60" mass="6763">MPAPQVAIARRDGSDMLMTRDPGDEAMEFIRKAPAWPPRLRAADRGRGLWRMGRLGPNVF</sequence>
<comment type="caution">
    <text evidence="1">The sequence shown here is derived from an EMBL/GenBank/DDBJ whole genome shotgun (WGS) entry which is preliminary data.</text>
</comment>
<reference evidence="1 2" key="1">
    <citation type="journal article" date="2019" name="Int. J. Syst. Evol. Microbiol.">
        <title>The Global Catalogue of Microorganisms (GCM) 10K type strain sequencing project: providing services to taxonomists for standard genome sequencing and annotation.</title>
        <authorList>
            <consortium name="The Broad Institute Genomics Platform"/>
            <consortium name="The Broad Institute Genome Sequencing Center for Infectious Disease"/>
            <person name="Wu L."/>
            <person name="Ma J."/>
        </authorList>
    </citation>
    <scope>NUCLEOTIDE SEQUENCE [LARGE SCALE GENOMIC DNA]</scope>
    <source>
        <strain evidence="1 2">JCM 13850</strain>
    </source>
</reference>
<evidence type="ECO:0000313" key="1">
    <source>
        <dbReference type="EMBL" id="GAA2168794.1"/>
    </source>
</evidence>
<keyword evidence="2" id="KW-1185">Reference proteome</keyword>
<dbReference type="EMBL" id="BAAAMR010000163">
    <property type="protein sequence ID" value="GAA2168794.1"/>
    <property type="molecule type" value="Genomic_DNA"/>
</dbReference>
<dbReference type="Proteomes" id="UP001501020">
    <property type="component" value="Unassembled WGS sequence"/>
</dbReference>
<evidence type="ECO:0000313" key="2">
    <source>
        <dbReference type="Proteomes" id="UP001501020"/>
    </source>
</evidence>
<name>A0ABN3AHW1_9ACTN</name>
<protein>
    <submittedName>
        <fullName evidence="1">Uncharacterized protein</fullName>
    </submittedName>
</protein>
<proteinExistence type="predicted"/>
<organism evidence="1 2">
    <name type="scientific">Actinomadura napierensis</name>
    <dbReference type="NCBI Taxonomy" id="267854"/>
    <lineage>
        <taxon>Bacteria</taxon>
        <taxon>Bacillati</taxon>
        <taxon>Actinomycetota</taxon>
        <taxon>Actinomycetes</taxon>
        <taxon>Streptosporangiales</taxon>
        <taxon>Thermomonosporaceae</taxon>
        <taxon>Actinomadura</taxon>
    </lineage>
</organism>